<dbReference type="GO" id="GO:0000271">
    <property type="term" value="P:polysaccharide biosynthetic process"/>
    <property type="evidence" value="ECO:0007669"/>
    <property type="project" value="TreeGrafter"/>
</dbReference>
<evidence type="ECO:0000256" key="2">
    <source>
        <dbReference type="ARBA" id="ARBA00037999"/>
    </source>
</evidence>
<evidence type="ECO:0000256" key="4">
    <source>
        <dbReference type="PIRSR" id="PIRSR000390-2"/>
    </source>
</evidence>
<sequence length="377" mass="41821">MKVPLLDLKAQYRTIKEDVLKVTQEVFDSQQFILGPRVEALEKQIGAYCASKHAVGVSSGTDALLMALMAAEIGPGDAVITTPYTFFATAGSIVRTGARPVFVDIDPDTYTISCEHLSRVLAARGREDLAGLKAVIPVHLYGQCADMEPILTLAAENDLVVIEDAAQAIGAEYRGRRSGSMGDFGCFSFFPSKNLGAFGDGGVVTTDSDEYYNTLCMLRVHGSRPKYYHRITGGNFRLDALQAAIVSVKLKHLDDWTKARRENAQKYRELFTLTGLDGMVKVPVEKQNRHVYNQFVISVKENRDELRLFLNDAGVGTEVYYPVPLHLQECFSNLNYKNGDFPVAEHAASHTLALPIYPELSADQQAYVVEKIREFYF</sequence>
<gene>
    <name evidence="6" type="ORF">H8E23_07750</name>
</gene>
<dbReference type="InterPro" id="IPR015421">
    <property type="entry name" value="PyrdxlP-dep_Trfase_major"/>
</dbReference>
<dbReference type="EMBL" id="JACNJH010000128">
    <property type="protein sequence ID" value="MBC8361275.1"/>
    <property type="molecule type" value="Genomic_DNA"/>
</dbReference>
<evidence type="ECO:0000256" key="5">
    <source>
        <dbReference type="RuleBase" id="RU004508"/>
    </source>
</evidence>
<dbReference type="Pfam" id="PF01041">
    <property type="entry name" value="DegT_DnrJ_EryC1"/>
    <property type="match status" value="1"/>
</dbReference>
<comment type="caution">
    <text evidence="6">The sequence shown here is derived from an EMBL/GenBank/DDBJ whole genome shotgun (WGS) entry which is preliminary data.</text>
</comment>
<evidence type="ECO:0000313" key="7">
    <source>
        <dbReference type="Proteomes" id="UP000603434"/>
    </source>
</evidence>
<evidence type="ECO:0000256" key="3">
    <source>
        <dbReference type="PIRSR" id="PIRSR000390-1"/>
    </source>
</evidence>
<dbReference type="FunFam" id="3.40.640.10:FF:000089">
    <property type="entry name" value="Aminotransferase, DegT/DnrJ/EryC1/StrS family"/>
    <property type="match status" value="1"/>
</dbReference>
<dbReference type="CDD" id="cd00616">
    <property type="entry name" value="AHBA_syn"/>
    <property type="match status" value="1"/>
</dbReference>
<reference evidence="6 7" key="1">
    <citation type="submission" date="2020-08" db="EMBL/GenBank/DDBJ databases">
        <title>Bridging the membrane lipid divide: bacteria of the FCB group superphylum have the potential to synthesize archaeal ether lipids.</title>
        <authorList>
            <person name="Villanueva L."/>
            <person name="Von Meijenfeldt F.A.B."/>
            <person name="Westbye A.B."/>
            <person name="Yadav S."/>
            <person name="Hopmans E.C."/>
            <person name="Dutilh B.E."/>
            <person name="Sinninghe Damste J.S."/>
        </authorList>
    </citation>
    <scope>NUCLEOTIDE SEQUENCE [LARGE SCALE GENOMIC DNA]</scope>
    <source>
        <strain evidence="6">NIOZ-UU30</strain>
    </source>
</reference>
<evidence type="ECO:0000313" key="6">
    <source>
        <dbReference type="EMBL" id="MBC8361275.1"/>
    </source>
</evidence>
<dbReference type="PANTHER" id="PTHR30244:SF36">
    <property type="entry name" value="3-OXO-GLUCOSE-6-PHOSPHATE:GLUTAMATE AMINOTRANSFERASE"/>
    <property type="match status" value="1"/>
</dbReference>
<proteinExistence type="inferred from homology"/>
<dbReference type="GO" id="GO:0030170">
    <property type="term" value="F:pyridoxal phosphate binding"/>
    <property type="evidence" value="ECO:0007669"/>
    <property type="project" value="UniProtKB-ARBA"/>
</dbReference>
<dbReference type="AlphaFoldDB" id="A0A8J6NM72"/>
<feature type="active site" description="Proton acceptor" evidence="3">
    <location>
        <position position="193"/>
    </location>
</feature>
<dbReference type="InterPro" id="IPR015422">
    <property type="entry name" value="PyrdxlP-dep_Trfase_small"/>
</dbReference>
<dbReference type="Gene3D" id="3.40.640.10">
    <property type="entry name" value="Type I PLP-dependent aspartate aminotransferase-like (Major domain)"/>
    <property type="match status" value="1"/>
</dbReference>
<dbReference type="Gene3D" id="3.90.1150.10">
    <property type="entry name" value="Aspartate Aminotransferase, domain 1"/>
    <property type="match status" value="1"/>
</dbReference>
<evidence type="ECO:0000256" key="1">
    <source>
        <dbReference type="ARBA" id="ARBA00022898"/>
    </source>
</evidence>
<protein>
    <submittedName>
        <fullName evidence="6">DegT/DnrJ/EryC1/StrS family aminotransferase</fullName>
    </submittedName>
</protein>
<dbReference type="GO" id="GO:0008483">
    <property type="term" value="F:transaminase activity"/>
    <property type="evidence" value="ECO:0007669"/>
    <property type="project" value="UniProtKB-KW"/>
</dbReference>
<dbReference type="PIRSF" id="PIRSF000390">
    <property type="entry name" value="PLP_StrS"/>
    <property type="match status" value="1"/>
</dbReference>
<feature type="modified residue" description="N6-(pyridoxal phosphate)lysine" evidence="4">
    <location>
        <position position="193"/>
    </location>
</feature>
<organism evidence="6 7">
    <name type="scientific">Candidatus Desulfatibia profunda</name>
    <dbReference type="NCBI Taxonomy" id="2841695"/>
    <lineage>
        <taxon>Bacteria</taxon>
        <taxon>Pseudomonadati</taxon>
        <taxon>Thermodesulfobacteriota</taxon>
        <taxon>Desulfobacteria</taxon>
        <taxon>Desulfobacterales</taxon>
        <taxon>Desulfobacterales incertae sedis</taxon>
        <taxon>Candidatus Desulfatibia</taxon>
    </lineage>
</organism>
<accession>A0A8J6NM72</accession>
<dbReference type="InterPro" id="IPR000653">
    <property type="entry name" value="DegT/StrS_aminotransferase"/>
</dbReference>
<keyword evidence="6" id="KW-0808">Transferase</keyword>
<comment type="similarity">
    <text evidence="2 5">Belongs to the DegT/DnrJ/EryC1 family.</text>
</comment>
<dbReference type="SUPFAM" id="SSF53383">
    <property type="entry name" value="PLP-dependent transferases"/>
    <property type="match status" value="1"/>
</dbReference>
<dbReference type="Proteomes" id="UP000603434">
    <property type="component" value="Unassembled WGS sequence"/>
</dbReference>
<dbReference type="PANTHER" id="PTHR30244">
    <property type="entry name" value="TRANSAMINASE"/>
    <property type="match status" value="1"/>
</dbReference>
<dbReference type="InterPro" id="IPR015424">
    <property type="entry name" value="PyrdxlP-dep_Trfase"/>
</dbReference>
<keyword evidence="1 4" id="KW-0663">Pyridoxal phosphate</keyword>
<keyword evidence="6" id="KW-0032">Aminotransferase</keyword>
<name>A0A8J6NM72_9BACT</name>